<evidence type="ECO:0000259" key="1">
    <source>
        <dbReference type="Pfam" id="PF07179"/>
    </source>
</evidence>
<dbReference type="Proteomes" id="UP000250462">
    <property type="component" value="Unassembled WGS sequence"/>
</dbReference>
<proteinExistence type="predicted"/>
<dbReference type="OrthoDB" id="5188303at2"/>
<sequence>MSRTLPTTAFGDDEGAADPLLEAALSAYERGEGGPADVLSALSSARLLVPVVAVSHASDATIVERGPSGGDEEKTSHMAAVSTIGRDGRRGLLAFTSLESMYRWDPDARPVPVTTRAAAEAAVADGADALVIDLAGPVLFSVDAEGLRTLASGWRPVVAWGSD</sequence>
<organism evidence="2 3">
    <name type="scientific">Phytoactinopolyspora halophila</name>
    <dbReference type="NCBI Taxonomy" id="1981511"/>
    <lineage>
        <taxon>Bacteria</taxon>
        <taxon>Bacillati</taxon>
        <taxon>Actinomycetota</taxon>
        <taxon>Actinomycetes</taxon>
        <taxon>Jiangellales</taxon>
        <taxon>Jiangellaceae</taxon>
        <taxon>Phytoactinopolyspora</taxon>
    </lineage>
</organism>
<evidence type="ECO:0000313" key="3">
    <source>
        <dbReference type="Proteomes" id="UP000250462"/>
    </source>
</evidence>
<dbReference type="Pfam" id="PF07179">
    <property type="entry name" value="SseB"/>
    <property type="match status" value="1"/>
</dbReference>
<keyword evidence="3" id="KW-1185">Reference proteome</keyword>
<evidence type="ECO:0000313" key="2">
    <source>
        <dbReference type="EMBL" id="RAW11265.1"/>
    </source>
</evidence>
<name>A0A329QFM7_9ACTN</name>
<comment type="caution">
    <text evidence="2">The sequence shown here is derived from an EMBL/GenBank/DDBJ whole genome shotgun (WGS) entry which is preliminary data.</text>
</comment>
<feature type="domain" description="SseB protein N-terminal" evidence="1">
    <location>
        <begin position="21"/>
        <end position="148"/>
    </location>
</feature>
<dbReference type="InterPro" id="IPR009839">
    <property type="entry name" value="SseB_N"/>
</dbReference>
<accession>A0A329QFM7</accession>
<reference evidence="2 3" key="1">
    <citation type="submission" date="2018-06" db="EMBL/GenBank/DDBJ databases">
        <title>Phytoactinopolyspora halophila sp. nov., a novel halophilic actinomycete isolated from a saline soil in China.</title>
        <authorList>
            <person name="Tang S.-K."/>
        </authorList>
    </citation>
    <scope>NUCLEOTIDE SEQUENCE [LARGE SCALE GENOMIC DNA]</scope>
    <source>
        <strain evidence="2 3">YIM 96934</strain>
    </source>
</reference>
<gene>
    <name evidence="2" type="ORF">DPM12_16930</name>
</gene>
<dbReference type="AlphaFoldDB" id="A0A329QFM7"/>
<protein>
    <submittedName>
        <fullName evidence="2">SseB family protein</fullName>
    </submittedName>
</protein>
<dbReference type="EMBL" id="QMIG01000021">
    <property type="protein sequence ID" value="RAW11265.1"/>
    <property type="molecule type" value="Genomic_DNA"/>
</dbReference>